<accession>A0A835J117</accession>
<dbReference type="EMBL" id="JADFTS010000001">
    <property type="protein sequence ID" value="KAF9626307.1"/>
    <property type="molecule type" value="Genomic_DNA"/>
</dbReference>
<comment type="caution">
    <text evidence="1">The sequence shown here is derived from an EMBL/GenBank/DDBJ whole genome shotgun (WGS) entry which is preliminary data.</text>
</comment>
<name>A0A835J117_9MAGN</name>
<organism evidence="1 2">
    <name type="scientific">Coptis chinensis</name>
    <dbReference type="NCBI Taxonomy" id="261450"/>
    <lineage>
        <taxon>Eukaryota</taxon>
        <taxon>Viridiplantae</taxon>
        <taxon>Streptophyta</taxon>
        <taxon>Embryophyta</taxon>
        <taxon>Tracheophyta</taxon>
        <taxon>Spermatophyta</taxon>
        <taxon>Magnoliopsida</taxon>
        <taxon>Ranunculales</taxon>
        <taxon>Ranunculaceae</taxon>
        <taxon>Coptidoideae</taxon>
        <taxon>Coptis</taxon>
    </lineage>
</organism>
<dbReference type="Proteomes" id="UP000631114">
    <property type="component" value="Unassembled WGS sequence"/>
</dbReference>
<dbReference type="OrthoDB" id="1461560at2759"/>
<proteinExistence type="predicted"/>
<reference evidence="1 2" key="1">
    <citation type="submission" date="2020-10" db="EMBL/GenBank/DDBJ databases">
        <title>The Coptis chinensis genome and diversification of protoberbering-type alkaloids.</title>
        <authorList>
            <person name="Wang B."/>
            <person name="Shu S."/>
            <person name="Song C."/>
            <person name="Liu Y."/>
        </authorList>
    </citation>
    <scope>NUCLEOTIDE SEQUENCE [LARGE SCALE GENOMIC DNA]</scope>
    <source>
        <strain evidence="1">HL-2020</strain>
        <tissue evidence="1">Leaf</tissue>
    </source>
</reference>
<evidence type="ECO:0000313" key="1">
    <source>
        <dbReference type="EMBL" id="KAF9626307.1"/>
    </source>
</evidence>
<dbReference type="AlphaFoldDB" id="A0A835J117"/>
<evidence type="ECO:0000313" key="2">
    <source>
        <dbReference type="Proteomes" id="UP000631114"/>
    </source>
</evidence>
<sequence length="118" mass="12985">MVSPVVETPVGFGDVVDELSLLSGAPSSIAPLRPGAPTNQPFSWSSLFSTSRVASQDTRLEQFEINEVDGISDVPFDLIMRGETVWREYLVGFFSRAKIWLSVCKICIATEMEDEGII</sequence>
<keyword evidence="2" id="KW-1185">Reference proteome</keyword>
<protein>
    <submittedName>
        <fullName evidence="1">Uncharacterized protein</fullName>
    </submittedName>
</protein>
<gene>
    <name evidence="1" type="ORF">IFM89_032156</name>
</gene>